<dbReference type="Gene3D" id="2.170.15.10">
    <property type="entry name" value="Proaerolysin, chain A, domain 3"/>
    <property type="match status" value="1"/>
</dbReference>
<dbReference type="EnsemblMetazoa" id="CLYHEMT023338.1">
    <property type="protein sequence ID" value="CLYHEMP023338.1"/>
    <property type="gene ID" value="CLYHEMG023338"/>
</dbReference>
<proteinExistence type="predicted"/>
<feature type="signal peptide" evidence="1">
    <location>
        <begin position="1"/>
        <end position="19"/>
    </location>
</feature>
<keyword evidence="3" id="KW-1185">Reference proteome</keyword>
<evidence type="ECO:0000313" key="3">
    <source>
        <dbReference type="Proteomes" id="UP000594262"/>
    </source>
</evidence>
<keyword evidence="1" id="KW-0732">Signal</keyword>
<evidence type="ECO:0000256" key="1">
    <source>
        <dbReference type="SAM" id="SignalP"/>
    </source>
</evidence>
<organism evidence="2 3">
    <name type="scientific">Clytia hemisphaerica</name>
    <dbReference type="NCBI Taxonomy" id="252671"/>
    <lineage>
        <taxon>Eukaryota</taxon>
        <taxon>Metazoa</taxon>
        <taxon>Cnidaria</taxon>
        <taxon>Hydrozoa</taxon>
        <taxon>Hydroidolina</taxon>
        <taxon>Leptothecata</taxon>
        <taxon>Obeliida</taxon>
        <taxon>Clytiidae</taxon>
        <taxon>Clytia</taxon>
    </lineage>
</organism>
<sequence>MKLQSMLAIAFTLVVFAEAYNFNHDMGAKLDGRIIHVESLRYRGHWLKSSFHNGGKWIAVYGLAQRDTYYTQWSQFKVKHVGGGKVTIESMTYPHHYFDSHYSGWVGTTYSTYPDNQAWAQWKIYCTSQSMDVCRFESMRYRGHYFDSSHTGGLGVARYGNGWSRFRILAPNAEDYYVTILSTENHSSASSKKTLTVEEGVIDSTTTENTITTSVSVEVQKAFVTASASVTHEWKQTESKTFEKRTSFTYEVPIPARSKIEVKQLTGEYGPFRIKVNKFIIKETKLDGRKRGLIEEFDGYLIDY</sequence>
<feature type="chain" id="PRO_5029589531" description="Cnidarian restricted protein" evidence="1">
    <location>
        <begin position="20"/>
        <end position="304"/>
    </location>
</feature>
<dbReference type="Proteomes" id="UP000594262">
    <property type="component" value="Unplaced"/>
</dbReference>
<reference evidence="2" key="1">
    <citation type="submission" date="2021-01" db="UniProtKB">
        <authorList>
            <consortium name="EnsemblMetazoa"/>
        </authorList>
    </citation>
    <scope>IDENTIFICATION</scope>
</reference>
<evidence type="ECO:0008006" key="4">
    <source>
        <dbReference type="Google" id="ProtNLM"/>
    </source>
</evidence>
<accession>A0A7M5XI75</accession>
<dbReference type="GeneID" id="136817627"/>
<dbReference type="AlphaFoldDB" id="A0A7M5XI75"/>
<dbReference type="SUPFAM" id="SSF56973">
    <property type="entry name" value="Aerolisin/ETX pore-forming domain"/>
    <property type="match status" value="1"/>
</dbReference>
<name>A0A7M5XI75_9CNID</name>
<dbReference type="RefSeq" id="XP_066930053.1">
    <property type="nucleotide sequence ID" value="XM_067073952.1"/>
</dbReference>
<protein>
    <recommendedName>
        <fullName evidence="4">Cnidarian restricted protein</fullName>
    </recommendedName>
</protein>
<evidence type="ECO:0000313" key="2">
    <source>
        <dbReference type="EnsemblMetazoa" id="CLYHEMP023338.1"/>
    </source>
</evidence>
<dbReference type="OrthoDB" id="5983088at2759"/>